<name>A0ABQ1LRE9_9PROT</name>
<evidence type="ECO:0000313" key="1">
    <source>
        <dbReference type="EMBL" id="GGC27286.1"/>
    </source>
</evidence>
<dbReference type="Proteomes" id="UP000637769">
    <property type="component" value="Unassembled WGS sequence"/>
</dbReference>
<sequence length="200" mass="21897">MLYASARFWLLDFFGQVVDHDPLRDCLFSVTPPPGRYPGLFFFADNASLAEFTVTLRKVVSLPKPIPQLLANRLPSGVVTLRRMDGTGRYLRSIENEGIDFQATEAKDWEQFFILSEPMMHSYAILSQAAVSTITDEQGAVRAPLRFVQGHNGQIGDRVFSLAANLPALEEIASLGAGAAAPLVLSARNGDSVTLQITRS</sequence>
<accession>A0ABQ1LRE9</accession>
<dbReference type="EMBL" id="BMCH01000002">
    <property type="protein sequence ID" value="GGC27286.1"/>
    <property type="molecule type" value="Genomic_DNA"/>
</dbReference>
<dbReference type="RefSeq" id="WP_188425768.1">
    <property type="nucleotide sequence ID" value="NZ_BMCH01000002.1"/>
</dbReference>
<comment type="caution">
    <text evidence="1">The sequence shown here is derived from an EMBL/GenBank/DDBJ whole genome shotgun (WGS) entry which is preliminary data.</text>
</comment>
<reference evidence="2" key="1">
    <citation type="journal article" date="2019" name="Int. J. Syst. Evol. Microbiol.">
        <title>The Global Catalogue of Microorganisms (GCM) 10K type strain sequencing project: providing services to taxonomists for standard genome sequencing and annotation.</title>
        <authorList>
            <consortium name="The Broad Institute Genomics Platform"/>
            <consortium name="The Broad Institute Genome Sequencing Center for Infectious Disease"/>
            <person name="Wu L."/>
            <person name="Ma J."/>
        </authorList>
    </citation>
    <scope>NUCLEOTIDE SEQUENCE [LARGE SCALE GENOMIC DNA]</scope>
    <source>
        <strain evidence="2">CCM 7132</strain>
    </source>
</reference>
<keyword evidence="2" id="KW-1185">Reference proteome</keyword>
<protein>
    <submittedName>
        <fullName evidence="1">Uncharacterized protein</fullName>
    </submittedName>
</protein>
<evidence type="ECO:0000313" key="2">
    <source>
        <dbReference type="Proteomes" id="UP000637769"/>
    </source>
</evidence>
<gene>
    <name evidence="1" type="ORF">GCM10007207_10950</name>
</gene>
<proteinExistence type="predicted"/>
<organism evidence="1 2">
    <name type="scientific">Asaia siamensis</name>
    <dbReference type="NCBI Taxonomy" id="110479"/>
    <lineage>
        <taxon>Bacteria</taxon>
        <taxon>Pseudomonadati</taxon>
        <taxon>Pseudomonadota</taxon>
        <taxon>Alphaproteobacteria</taxon>
        <taxon>Acetobacterales</taxon>
        <taxon>Acetobacteraceae</taxon>
        <taxon>Asaia</taxon>
    </lineage>
</organism>